<evidence type="ECO:0000313" key="2">
    <source>
        <dbReference type="EMBL" id="MCQ4083982.1"/>
    </source>
</evidence>
<proteinExistence type="predicted"/>
<comment type="caution">
    <text evidence="2">The sequence shown here is derived from an EMBL/GenBank/DDBJ whole genome shotgun (WGS) entry which is preliminary data.</text>
</comment>
<organism evidence="2 3">
    <name type="scientific">Streptomyces humicola</name>
    <dbReference type="NCBI Taxonomy" id="2953240"/>
    <lineage>
        <taxon>Bacteria</taxon>
        <taxon>Bacillati</taxon>
        <taxon>Actinomycetota</taxon>
        <taxon>Actinomycetes</taxon>
        <taxon>Kitasatosporales</taxon>
        <taxon>Streptomycetaceae</taxon>
        <taxon>Streptomyces</taxon>
    </lineage>
</organism>
<evidence type="ECO:0000313" key="3">
    <source>
        <dbReference type="Proteomes" id="UP001057702"/>
    </source>
</evidence>
<feature type="compositionally biased region" description="Low complexity" evidence="1">
    <location>
        <begin position="45"/>
        <end position="60"/>
    </location>
</feature>
<dbReference type="RefSeq" id="WP_255923017.1">
    <property type="nucleotide sequence ID" value="NZ_JANFNG010000028.1"/>
</dbReference>
<name>A0ABT1Q241_9ACTN</name>
<reference evidence="2" key="1">
    <citation type="submission" date="2022-06" db="EMBL/GenBank/DDBJ databases">
        <title>Draft genome sequence of Streptomyces sp. RB6PN25 isolated from peat swamp forest in Thailand.</title>
        <authorList>
            <person name="Duangmal K."/>
            <person name="Klaysubun C."/>
        </authorList>
    </citation>
    <scope>NUCLEOTIDE SEQUENCE</scope>
    <source>
        <strain evidence="2">RB6PN25</strain>
    </source>
</reference>
<feature type="region of interest" description="Disordered" evidence="1">
    <location>
        <begin position="1"/>
        <end position="76"/>
    </location>
</feature>
<dbReference type="EMBL" id="JANFNG010000028">
    <property type="protein sequence ID" value="MCQ4083982.1"/>
    <property type="molecule type" value="Genomic_DNA"/>
</dbReference>
<evidence type="ECO:0000256" key="1">
    <source>
        <dbReference type="SAM" id="MobiDB-lite"/>
    </source>
</evidence>
<keyword evidence="3" id="KW-1185">Reference proteome</keyword>
<sequence>MQRKPDTAEVGLSTEDLASTQGNTEDTTAPPAEQPTYPGEGTAVEAEPAAPKPQEGGPAAAEEEMPQLLNEHDQETFRSQWKEIQNKFVDDPRDAVHSADALVATVMQSLATTFAEYKQELEGQWNRGEQVSTEDLRTALQQYRSFFNRLLST</sequence>
<gene>
    <name evidence="2" type="ORF">NGB36_26195</name>
</gene>
<accession>A0ABT1Q241</accession>
<protein>
    <submittedName>
        <fullName evidence="2">Uncharacterized protein</fullName>
    </submittedName>
</protein>
<dbReference type="Proteomes" id="UP001057702">
    <property type="component" value="Unassembled WGS sequence"/>
</dbReference>
<feature type="compositionally biased region" description="Polar residues" evidence="1">
    <location>
        <begin position="16"/>
        <end position="27"/>
    </location>
</feature>